<gene>
    <name evidence="1" type="ORF">CFP56_039435</name>
</gene>
<dbReference type="EMBL" id="PKMF04000759">
    <property type="protein sequence ID" value="KAK7819985.1"/>
    <property type="molecule type" value="Genomic_DNA"/>
</dbReference>
<name>A0AAW0IZZ4_QUESU</name>
<dbReference type="Proteomes" id="UP000237347">
    <property type="component" value="Unassembled WGS sequence"/>
</dbReference>
<sequence length="100" mass="11633">MHEEIIKEKEKVSLIPPVSECKKKEKREDLPLPSLFEQARKIHSSVIDYGADQQFGKCNWVAVAKRVKVMLKVPVVVHLEGTNMIRKEHDLTLLFNLRRN</sequence>
<comment type="caution">
    <text evidence="1">The sequence shown here is derived from an EMBL/GenBank/DDBJ whole genome shotgun (WGS) entry which is preliminary data.</text>
</comment>
<protein>
    <submittedName>
        <fullName evidence="1">Uncharacterized protein</fullName>
    </submittedName>
</protein>
<dbReference type="AlphaFoldDB" id="A0AAW0IZZ4"/>
<organism evidence="1 2">
    <name type="scientific">Quercus suber</name>
    <name type="common">Cork oak</name>
    <dbReference type="NCBI Taxonomy" id="58331"/>
    <lineage>
        <taxon>Eukaryota</taxon>
        <taxon>Viridiplantae</taxon>
        <taxon>Streptophyta</taxon>
        <taxon>Embryophyta</taxon>
        <taxon>Tracheophyta</taxon>
        <taxon>Spermatophyta</taxon>
        <taxon>Magnoliopsida</taxon>
        <taxon>eudicotyledons</taxon>
        <taxon>Gunneridae</taxon>
        <taxon>Pentapetalae</taxon>
        <taxon>rosids</taxon>
        <taxon>fabids</taxon>
        <taxon>Fagales</taxon>
        <taxon>Fagaceae</taxon>
        <taxon>Quercus</taxon>
    </lineage>
</organism>
<evidence type="ECO:0000313" key="2">
    <source>
        <dbReference type="Proteomes" id="UP000237347"/>
    </source>
</evidence>
<accession>A0AAW0IZZ4</accession>
<proteinExistence type="predicted"/>
<reference evidence="1 2" key="1">
    <citation type="journal article" date="2018" name="Sci. Data">
        <title>The draft genome sequence of cork oak.</title>
        <authorList>
            <person name="Ramos A.M."/>
            <person name="Usie A."/>
            <person name="Barbosa P."/>
            <person name="Barros P.M."/>
            <person name="Capote T."/>
            <person name="Chaves I."/>
            <person name="Simoes F."/>
            <person name="Abreu I."/>
            <person name="Carrasquinho I."/>
            <person name="Faro C."/>
            <person name="Guimaraes J.B."/>
            <person name="Mendonca D."/>
            <person name="Nobrega F."/>
            <person name="Rodrigues L."/>
            <person name="Saibo N.J.M."/>
            <person name="Varela M.C."/>
            <person name="Egas C."/>
            <person name="Matos J."/>
            <person name="Miguel C.M."/>
            <person name="Oliveira M.M."/>
            <person name="Ricardo C.P."/>
            <person name="Goncalves S."/>
        </authorList>
    </citation>
    <scope>NUCLEOTIDE SEQUENCE [LARGE SCALE GENOMIC DNA]</scope>
    <source>
        <strain evidence="2">cv. HL8</strain>
    </source>
</reference>
<keyword evidence="2" id="KW-1185">Reference proteome</keyword>
<evidence type="ECO:0000313" key="1">
    <source>
        <dbReference type="EMBL" id="KAK7819985.1"/>
    </source>
</evidence>